<evidence type="ECO:0000256" key="1">
    <source>
        <dbReference type="ARBA" id="ARBA00022527"/>
    </source>
</evidence>
<sequence>MIERSLRPASVTHRFSRNRRSPSQARRAFRDWAAAQKLGPATVEAGELLLGELASNAVLAATGPGRRIEVRFALGDDTLRIEVSDAGDGTPIIRSPQPLDEHGRGMVLVDALADDWGVTGRPGPGKTVWGALKVNGPDPLTSC</sequence>
<dbReference type="InterPro" id="IPR036890">
    <property type="entry name" value="HATPase_C_sf"/>
</dbReference>
<dbReference type="Proteomes" id="UP000829494">
    <property type="component" value="Chromosome"/>
</dbReference>
<dbReference type="RefSeq" id="WP_003982428.1">
    <property type="nucleotide sequence ID" value="NZ_CP043497.1"/>
</dbReference>
<reference evidence="4 5" key="1">
    <citation type="submission" date="2022-03" db="EMBL/GenBank/DDBJ databases">
        <title>Complete genome of Streptomyces rimosus ssp. rimosus R7 (=ATCC 10970).</title>
        <authorList>
            <person name="Beganovic S."/>
            <person name="Ruckert C."/>
            <person name="Busche T."/>
            <person name="Kalinowski J."/>
            <person name="Wittmann C."/>
        </authorList>
    </citation>
    <scope>NUCLEOTIDE SEQUENCE [LARGE SCALE GENOMIC DNA]</scope>
    <source>
        <strain evidence="4 5">R7</strain>
    </source>
</reference>
<name>A0ABY3Z646_STRRM</name>
<dbReference type="EMBL" id="CP094298">
    <property type="protein sequence ID" value="UNZ05763.1"/>
    <property type="molecule type" value="Genomic_DNA"/>
</dbReference>
<evidence type="ECO:0000313" key="4">
    <source>
        <dbReference type="EMBL" id="UNZ05763.1"/>
    </source>
</evidence>
<dbReference type="PANTHER" id="PTHR35526">
    <property type="entry name" value="ANTI-SIGMA-F FACTOR RSBW-RELATED"/>
    <property type="match status" value="1"/>
</dbReference>
<accession>A0ABY3Z646</accession>
<dbReference type="GeneID" id="66855112"/>
<dbReference type="InterPro" id="IPR003594">
    <property type="entry name" value="HATPase_dom"/>
</dbReference>
<dbReference type="Pfam" id="PF13581">
    <property type="entry name" value="HATPase_c_2"/>
    <property type="match status" value="1"/>
</dbReference>
<evidence type="ECO:0000313" key="5">
    <source>
        <dbReference type="Proteomes" id="UP000829494"/>
    </source>
</evidence>
<gene>
    <name evidence="4" type="ORF">SRIMR7_26780</name>
</gene>
<organism evidence="4 5">
    <name type="scientific">Streptomyces rimosus subsp. rimosus</name>
    <dbReference type="NCBI Taxonomy" id="132474"/>
    <lineage>
        <taxon>Bacteria</taxon>
        <taxon>Bacillati</taxon>
        <taxon>Actinomycetota</taxon>
        <taxon>Actinomycetes</taxon>
        <taxon>Kitasatosporales</taxon>
        <taxon>Streptomycetaceae</taxon>
        <taxon>Streptomyces</taxon>
    </lineage>
</organism>
<dbReference type="InterPro" id="IPR050267">
    <property type="entry name" value="Anti-sigma-factor_SerPK"/>
</dbReference>
<evidence type="ECO:0000259" key="3">
    <source>
        <dbReference type="Pfam" id="PF13581"/>
    </source>
</evidence>
<dbReference type="PANTHER" id="PTHR35526:SF3">
    <property type="entry name" value="ANTI-SIGMA-F FACTOR RSBW"/>
    <property type="match status" value="1"/>
</dbReference>
<feature type="region of interest" description="Disordered" evidence="2">
    <location>
        <begin position="1"/>
        <end position="22"/>
    </location>
</feature>
<dbReference type="SUPFAM" id="SSF55874">
    <property type="entry name" value="ATPase domain of HSP90 chaperone/DNA topoisomerase II/histidine kinase"/>
    <property type="match status" value="1"/>
</dbReference>
<keyword evidence="5" id="KW-1185">Reference proteome</keyword>
<keyword evidence="1" id="KW-0808">Transferase</keyword>
<dbReference type="CDD" id="cd16936">
    <property type="entry name" value="HATPase_RsbW-like"/>
    <property type="match status" value="1"/>
</dbReference>
<proteinExistence type="predicted"/>
<keyword evidence="1" id="KW-0723">Serine/threonine-protein kinase</keyword>
<dbReference type="Gene3D" id="3.30.565.10">
    <property type="entry name" value="Histidine kinase-like ATPase, C-terminal domain"/>
    <property type="match status" value="1"/>
</dbReference>
<feature type="domain" description="Histidine kinase/HSP90-like ATPase" evidence="3">
    <location>
        <begin position="23"/>
        <end position="128"/>
    </location>
</feature>
<protein>
    <submittedName>
        <fullName evidence="4">Histidine kinase-, DNA gyrase B-, and HSP90-like ATPase</fullName>
    </submittedName>
</protein>
<evidence type="ECO:0000256" key="2">
    <source>
        <dbReference type="SAM" id="MobiDB-lite"/>
    </source>
</evidence>
<keyword evidence="1" id="KW-0418">Kinase</keyword>